<name>A0ACC6KXT0_9SPHI</name>
<reference evidence="1" key="1">
    <citation type="submission" date="2023-07" db="EMBL/GenBank/DDBJ databases">
        <title>Sorghum-associated microbial communities from plants grown in Nebraska, USA.</title>
        <authorList>
            <person name="Schachtman D."/>
        </authorList>
    </citation>
    <scope>NUCLEOTIDE SEQUENCE</scope>
    <source>
        <strain evidence="1">2697</strain>
    </source>
</reference>
<evidence type="ECO:0000313" key="1">
    <source>
        <dbReference type="EMBL" id="MDR6784164.1"/>
    </source>
</evidence>
<dbReference type="Proteomes" id="UP001246858">
    <property type="component" value="Unassembled WGS sequence"/>
</dbReference>
<dbReference type="EMBL" id="JAVDTF010000002">
    <property type="protein sequence ID" value="MDR6784164.1"/>
    <property type="molecule type" value="Genomic_DNA"/>
</dbReference>
<sequence length="32" mass="3845">MKLGNEKELLPRKNGIEVQLFMLILTRLKYVR</sequence>
<gene>
    <name evidence="1" type="ORF">J2X78_002729</name>
</gene>
<comment type="caution">
    <text evidence="1">The sequence shown here is derived from an EMBL/GenBank/DDBJ whole genome shotgun (WGS) entry which is preliminary data.</text>
</comment>
<organism evidence="1 2">
    <name type="scientific">Pedobacter africanus</name>
    <dbReference type="NCBI Taxonomy" id="151894"/>
    <lineage>
        <taxon>Bacteria</taxon>
        <taxon>Pseudomonadati</taxon>
        <taxon>Bacteroidota</taxon>
        <taxon>Sphingobacteriia</taxon>
        <taxon>Sphingobacteriales</taxon>
        <taxon>Sphingobacteriaceae</taxon>
        <taxon>Pedobacter</taxon>
    </lineage>
</organism>
<evidence type="ECO:0000313" key="2">
    <source>
        <dbReference type="Proteomes" id="UP001246858"/>
    </source>
</evidence>
<accession>A0ACC6KXT0</accession>
<proteinExistence type="predicted"/>
<keyword evidence="2" id="KW-1185">Reference proteome</keyword>
<protein>
    <submittedName>
        <fullName evidence="1">Uncharacterized protein</fullName>
    </submittedName>
</protein>